<dbReference type="EC" id="5.4.99.-" evidence="4"/>
<dbReference type="PROSITE" id="PS50889">
    <property type="entry name" value="S4"/>
    <property type="match status" value="1"/>
</dbReference>
<dbReference type="NCBIfam" id="TIGR00093">
    <property type="entry name" value="pseudouridine synthase"/>
    <property type="match status" value="1"/>
</dbReference>
<dbReference type="STRING" id="714315.GCA_000516535_00197"/>
<dbReference type="OrthoDB" id="9807213at2"/>
<dbReference type="AlphaFoldDB" id="A0A510J8A0"/>
<keyword evidence="2 4" id="KW-0413">Isomerase</keyword>
<accession>A0A510J8A0</accession>
<dbReference type="SUPFAM" id="SSF55174">
    <property type="entry name" value="Alpha-L RNA-binding motif"/>
    <property type="match status" value="1"/>
</dbReference>
<dbReference type="PANTHER" id="PTHR47683">
    <property type="entry name" value="PSEUDOURIDINE SYNTHASE FAMILY PROTEIN-RELATED"/>
    <property type="match status" value="1"/>
</dbReference>
<dbReference type="SMART" id="SM00363">
    <property type="entry name" value="S4"/>
    <property type="match status" value="1"/>
</dbReference>
<dbReference type="InterPro" id="IPR020094">
    <property type="entry name" value="TruA/RsuA/RluB/E/F_N"/>
</dbReference>
<dbReference type="KEGG" id="lgo:JCM16774_0183"/>
<reference evidence="6 7" key="1">
    <citation type="submission" date="2019-07" db="EMBL/GenBank/DDBJ databases">
        <title>Complete Genome Sequence of Leptotrichia goodfellowii Strain JCM 16774.</title>
        <authorList>
            <person name="Watanabe S."/>
            <person name="Cui L."/>
        </authorList>
    </citation>
    <scope>NUCLEOTIDE SEQUENCE [LARGE SCALE GENOMIC DNA]</scope>
    <source>
        <strain evidence="6 7">JCM16774</strain>
    </source>
</reference>
<dbReference type="GO" id="GO:0120159">
    <property type="term" value="F:rRNA pseudouridine synthase activity"/>
    <property type="evidence" value="ECO:0007669"/>
    <property type="project" value="UniProtKB-ARBA"/>
</dbReference>
<dbReference type="InterPro" id="IPR020103">
    <property type="entry name" value="PsdUridine_synth_cat_dom_sf"/>
</dbReference>
<dbReference type="GO" id="GO:0003723">
    <property type="term" value="F:RNA binding"/>
    <property type="evidence" value="ECO:0007669"/>
    <property type="project" value="UniProtKB-KW"/>
</dbReference>
<dbReference type="RefSeq" id="WP_026736896.1">
    <property type="nucleotide sequence ID" value="NZ_AP019822.1"/>
</dbReference>
<dbReference type="PANTHER" id="PTHR47683:SF2">
    <property type="entry name" value="RNA-BINDING S4 DOMAIN-CONTAINING PROTEIN"/>
    <property type="match status" value="1"/>
</dbReference>
<sequence length="228" mass="26524">MRLNKYMADAGVCSRRKADEMIKEGRVTVNKKEAVLGMEISSGDIVRVDGEKIKLNTVYEYYMLNKPKRVICSNEDRFGRRLAIEYIKSKKRLFTYGRLDYMTEGLIIISNDGEVYNHVMHPRKKLYKSYIAKLSREVEEKDMEAWKHGVVIDGKRTAPAKVKKIDKKEIRIAIFEGRNRQIRKMVEILGYTVESLKRVKVGELTLGYLQPGDYRALTEEEVSYLKSL</sequence>
<evidence type="ECO:0000313" key="6">
    <source>
        <dbReference type="EMBL" id="BBM35276.1"/>
    </source>
</evidence>
<dbReference type="CDD" id="cd00165">
    <property type="entry name" value="S4"/>
    <property type="match status" value="1"/>
</dbReference>
<dbReference type="FunFam" id="3.10.290.10:FF:000003">
    <property type="entry name" value="Pseudouridine synthase"/>
    <property type="match status" value="1"/>
</dbReference>
<dbReference type="Pfam" id="PF01479">
    <property type="entry name" value="S4"/>
    <property type="match status" value="1"/>
</dbReference>
<dbReference type="InterPro" id="IPR042092">
    <property type="entry name" value="PsdUridine_s_RsuA/RluB/E/F_cat"/>
</dbReference>
<comment type="similarity">
    <text evidence="1 4">Belongs to the pseudouridine synthase RsuA family.</text>
</comment>
<dbReference type="Proteomes" id="UP000321606">
    <property type="component" value="Chromosome"/>
</dbReference>
<dbReference type="Gene3D" id="3.10.290.10">
    <property type="entry name" value="RNA-binding S4 domain"/>
    <property type="match status" value="1"/>
</dbReference>
<evidence type="ECO:0000313" key="7">
    <source>
        <dbReference type="Proteomes" id="UP000321606"/>
    </source>
</evidence>
<evidence type="ECO:0000256" key="1">
    <source>
        <dbReference type="ARBA" id="ARBA00008348"/>
    </source>
</evidence>
<evidence type="ECO:0000256" key="2">
    <source>
        <dbReference type="ARBA" id="ARBA00023235"/>
    </source>
</evidence>
<protein>
    <recommendedName>
        <fullName evidence="4">Pseudouridine synthase</fullName>
        <ecNumber evidence="4">5.4.99.-</ecNumber>
    </recommendedName>
</protein>
<dbReference type="InterPro" id="IPR006145">
    <property type="entry name" value="PsdUridine_synth_RsuA/RluA"/>
</dbReference>
<dbReference type="CDD" id="cd02870">
    <property type="entry name" value="PseudoU_synth_RsuA_like"/>
    <property type="match status" value="1"/>
</dbReference>
<evidence type="ECO:0000259" key="5">
    <source>
        <dbReference type="SMART" id="SM00363"/>
    </source>
</evidence>
<dbReference type="InterPro" id="IPR018496">
    <property type="entry name" value="PsdUridine_synth_RsuA/RluB_CS"/>
</dbReference>
<organism evidence="6 7">
    <name type="scientific">Pseudoleptotrichia goodfellowii</name>
    <dbReference type="NCBI Taxonomy" id="157692"/>
    <lineage>
        <taxon>Bacteria</taxon>
        <taxon>Fusobacteriati</taxon>
        <taxon>Fusobacteriota</taxon>
        <taxon>Fusobacteriia</taxon>
        <taxon>Fusobacteriales</taxon>
        <taxon>Leptotrichiaceae</taxon>
        <taxon>Pseudoleptotrichia</taxon>
    </lineage>
</organism>
<evidence type="ECO:0000256" key="3">
    <source>
        <dbReference type="PROSITE-ProRule" id="PRU00182"/>
    </source>
</evidence>
<dbReference type="Gene3D" id="3.30.70.580">
    <property type="entry name" value="Pseudouridine synthase I, catalytic domain, N-terminal subdomain"/>
    <property type="match status" value="1"/>
</dbReference>
<dbReference type="InterPro" id="IPR002942">
    <property type="entry name" value="S4_RNA-bd"/>
</dbReference>
<dbReference type="EMBL" id="AP019822">
    <property type="protein sequence ID" value="BBM35276.1"/>
    <property type="molecule type" value="Genomic_DNA"/>
</dbReference>
<gene>
    <name evidence="6" type="ORF">JCM16774_0183</name>
</gene>
<dbReference type="PROSITE" id="PS01149">
    <property type="entry name" value="PSI_RSU"/>
    <property type="match status" value="1"/>
</dbReference>
<dbReference type="GO" id="GO:0000455">
    <property type="term" value="P:enzyme-directed rRNA pseudouridine synthesis"/>
    <property type="evidence" value="ECO:0007669"/>
    <property type="project" value="UniProtKB-ARBA"/>
</dbReference>
<dbReference type="SUPFAM" id="SSF55120">
    <property type="entry name" value="Pseudouridine synthase"/>
    <property type="match status" value="1"/>
</dbReference>
<keyword evidence="3" id="KW-0694">RNA-binding</keyword>
<dbReference type="InterPro" id="IPR050343">
    <property type="entry name" value="RsuA_PseudoU_synthase"/>
</dbReference>
<dbReference type="InterPro" id="IPR036986">
    <property type="entry name" value="S4_RNA-bd_sf"/>
</dbReference>
<dbReference type="Gene3D" id="3.30.70.1560">
    <property type="entry name" value="Alpha-L RNA-binding motif"/>
    <property type="match status" value="1"/>
</dbReference>
<dbReference type="InterPro" id="IPR000748">
    <property type="entry name" value="PsdUridine_synth_RsuA/RluB/E/F"/>
</dbReference>
<dbReference type="Pfam" id="PF00849">
    <property type="entry name" value="PseudoU_synth_2"/>
    <property type="match status" value="1"/>
</dbReference>
<name>A0A510J8A0_9FUSO</name>
<proteinExistence type="inferred from homology"/>
<evidence type="ECO:0000256" key="4">
    <source>
        <dbReference type="RuleBase" id="RU003887"/>
    </source>
</evidence>
<feature type="domain" description="RNA-binding S4" evidence="5">
    <location>
        <begin position="1"/>
        <end position="63"/>
    </location>
</feature>